<dbReference type="EMBL" id="SRLO01001642">
    <property type="protein sequence ID" value="TNN36243.1"/>
    <property type="molecule type" value="Genomic_DNA"/>
</dbReference>
<gene>
    <name evidence="2" type="ORF">EYF80_053590</name>
</gene>
<organism evidence="2 3">
    <name type="scientific">Liparis tanakae</name>
    <name type="common">Tanaka's snailfish</name>
    <dbReference type="NCBI Taxonomy" id="230148"/>
    <lineage>
        <taxon>Eukaryota</taxon>
        <taxon>Metazoa</taxon>
        <taxon>Chordata</taxon>
        <taxon>Craniata</taxon>
        <taxon>Vertebrata</taxon>
        <taxon>Euteleostomi</taxon>
        <taxon>Actinopterygii</taxon>
        <taxon>Neopterygii</taxon>
        <taxon>Teleostei</taxon>
        <taxon>Neoteleostei</taxon>
        <taxon>Acanthomorphata</taxon>
        <taxon>Eupercaria</taxon>
        <taxon>Perciformes</taxon>
        <taxon>Cottioidei</taxon>
        <taxon>Cottales</taxon>
        <taxon>Liparidae</taxon>
        <taxon>Liparis</taxon>
    </lineage>
</organism>
<dbReference type="OrthoDB" id="8960888at2759"/>
<feature type="region of interest" description="Disordered" evidence="1">
    <location>
        <begin position="1"/>
        <end position="40"/>
    </location>
</feature>
<feature type="compositionally biased region" description="Basic and acidic residues" evidence="1">
    <location>
        <begin position="120"/>
        <end position="129"/>
    </location>
</feature>
<evidence type="ECO:0000313" key="2">
    <source>
        <dbReference type="EMBL" id="TNN36243.1"/>
    </source>
</evidence>
<keyword evidence="3" id="KW-1185">Reference proteome</keyword>
<reference evidence="2 3" key="1">
    <citation type="submission" date="2019-03" db="EMBL/GenBank/DDBJ databases">
        <title>First draft genome of Liparis tanakae, snailfish: a comprehensive survey of snailfish specific genes.</title>
        <authorList>
            <person name="Kim W."/>
            <person name="Song I."/>
            <person name="Jeong J.-H."/>
            <person name="Kim D."/>
            <person name="Kim S."/>
            <person name="Ryu S."/>
            <person name="Song J.Y."/>
            <person name="Lee S.K."/>
        </authorList>
    </citation>
    <scope>NUCLEOTIDE SEQUENCE [LARGE SCALE GENOMIC DNA]</scope>
    <source>
        <tissue evidence="2">Muscle</tissue>
    </source>
</reference>
<proteinExistence type="predicted"/>
<comment type="caution">
    <text evidence="2">The sequence shown here is derived from an EMBL/GenBank/DDBJ whole genome shotgun (WGS) entry which is preliminary data.</text>
</comment>
<dbReference type="AlphaFoldDB" id="A0A4Z2F5R3"/>
<protein>
    <submittedName>
        <fullName evidence="2">Uncharacterized protein</fullName>
    </submittedName>
</protein>
<feature type="compositionally biased region" description="Basic and acidic residues" evidence="1">
    <location>
        <begin position="54"/>
        <end position="109"/>
    </location>
</feature>
<dbReference type="Proteomes" id="UP000314294">
    <property type="component" value="Unassembled WGS sequence"/>
</dbReference>
<accession>A0A4Z2F5R3</accession>
<evidence type="ECO:0000256" key="1">
    <source>
        <dbReference type="SAM" id="MobiDB-lite"/>
    </source>
</evidence>
<sequence length="129" mass="14732">MPGFRWDTISCPPGVSLTRLSSTYRDEGCDPPSSRVGDGSLEVVAEHFTLQVHEILRDPQRPPETLKDTQRSLETPRDPQRHPETLRDPGIIRDPQRPPETLRDPHRPSDTFIDPQRSPETSRDPHRPS</sequence>
<evidence type="ECO:0000313" key="3">
    <source>
        <dbReference type="Proteomes" id="UP000314294"/>
    </source>
</evidence>
<feature type="region of interest" description="Disordered" evidence="1">
    <location>
        <begin position="54"/>
        <end position="129"/>
    </location>
</feature>
<name>A0A4Z2F5R3_9TELE</name>